<reference evidence="7 8" key="1">
    <citation type="journal article" date="2016" name="Nat. Commun.">
        <title>Thousands of microbial genomes shed light on interconnected biogeochemical processes in an aquifer system.</title>
        <authorList>
            <person name="Anantharaman K."/>
            <person name="Brown C.T."/>
            <person name="Hug L.A."/>
            <person name="Sharon I."/>
            <person name="Castelle C.J."/>
            <person name="Probst A.J."/>
            <person name="Thomas B.C."/>
            <person name="Singh A."/>
            <person name="Wilkins M.J."/>
            <person name="Karaoz U."/>
            <person name="Brodie E.L."/>
            <person name="Williams K.H."/>
            <person name="Hubbard S.S."/>
            <person name="Banfield J.F."/>
        </authorList>
    </citation>
    <scope>NUCLEOTIDE SEQUENCE [LARGE SCALE GENOMIC DNA]</scope>
</reference>
<dbReference type="NCBIfam" id="NF011000">
    <property type="entry name" value="PRK14426.1"/>
    <property type="match status" value="1"/>
</dbReference>
<dbReference type="PANTHER" id="PTHR47268:SF4">
    <property type="entry name" value="ACYLPHOSPHATASE"/>
    <property type="match status" value="1"/>
</dbReference>
<dbReference type="Proteomes" id="UP000177725">
    <property type="component" value="Unassembled WGS sequence"/>
</dbReference>
<comment type="catalytic activity">
    <reaction evidence="3 4">
        <text>an acyl phosphate + H2O = a carboxylate + phosphate + H(+)</text>
        <dbReference type="Rhea" id="RHEA:14965"/>
        <dbReference type="ChEBI" id="CHEBI:15377"/>
        <dbReference type="ChEBI" id="CHEBI:15378"/>
        <dbReference type="ChEBI" id="CHEBI:29067"/>
        <dbReference type="ChEBI" id="CHEBI:43474"/>
        <dbReference type="ChEBI" id="CHEBI:59918"/>
        <dbReference type="EC" id="3.6.1.7"/>
    </reaction>
</comment>
<protein>
    <recommendedName>
        <fullName evidence="2 4">acylphosphatase</fullName>
        <ecNumber evidence="2 4">3.6.1.7</ecNumber>
    </recommendedName>
</protein>
<keyword evidence="4" id="KW-0378">Hydrolase</keyword>
<dbReference type="Pfam" id="PF00708">
    <property type="entry name" value="Acylphosphatase"/>
    <property type="match status" value="1"/>
</dbReference>
<dbReference type="AlphaFoldDB" id="A0A1G2FAA6"/>
<evidence type="ECO:0000256" key="1">
    <source>
        <dbReference type="ARBA" id="ARBA00005614"/>
    </source>
</evidence>
<dbReference type="PANTHER" id="PTHR47268">
    <property type="entry name" value="ACYLPHOSPHATASE"/>
    <property type="match status" value="1"/>
</dbReference>
<evidence type="ECO:0000256" key="4">
    <source>
        <dbReference type="PROSITE-ProRule" id="PRU00520"/>
    </source>
</evidence>
<dbReference type="InterPro" id="IPR017968">
    <property type="entry name" value="Acylphosphatase_CS"/>
</dbReference>
<evidence type="ECO:0000259" key="6">
    <source>
        <dbReference type="PROSITE" id="PS51160"/>
    </source>
</evidence>
<feature type="active site" evidence="4">
    <location>
        <position position="36"/>
    </location>
</feature>
<dbReference type="EMBL" id="MHMV01000021">
    <property type="protein sequence ID" value="OGZ34491.1"/>
    <property type="molecule type" value="Genomic_DNA"/>
</dbReference>
<dbReference type="InterPro" id="IPR001792">
    <property type="entry name" value="Acylphosphatase-like_dom"/>
</dbReference>
<evidence type="ECO:0000313" key="8">
    <source>
        <dbReference type="Proteomes" id="UP000177725"/>
    </source>
</evidence>
<evidence type="ECO:0000256" key="5">
    <source>
        <dbReference type="RuleBase" id="RU004168"/>
    </source>
</evidence>
<name>A0A1G2FAA6_9BACT</name>
<accession>A0A1G2FAA6</accession>
<organism evidence="7 8">
    <name type="scientific">Candidatus Portnoybacteria bacterium RBG_13_41_18</name>
    <dbReference type="NCBI Taxonomy" id="1801991"/>
    <lineage>
        <taxon>Bacteria</taxon>
        <taxon>Candidatus Portnoyibacteriota</taxon>
    </lineage>
</organism>
<dbReference type="GO" id="GO:0003998">
    <property type="term" value="F:acylphosphatase activity"/>
    <property type="evidence" value="ECO:0007669"/>
    <property type="project" value="UniProtKB-EC"/>
</dbReference>
<sequence>MKRAIIKIYGEVQDVGFRYHILLEAEKLDLTGWVRNVLDGTVEVVIEGEEENLKKLIEYCQEGPRFAKVDKVEVEWQKATGDFEKFVIR</sequence>
<feature type="active site" evidence="4">
    <location>
        <position position="18"/>
    </location>
</feature>
<dbReference type="EC" id="3.6.1.7" evidence="2 4"/>
<gene>
    <name evidence="7" type="ORF">A2174_02625</name>
</gene>
<proteinExistence type="inferred from homology"/>
<dbReference type="SUPFAM" id="SSF54975">
    <property type="entry name" value="Acylphosphatase/BLUF domain-like"/>
    <property type="match status" value="1"/>
</dbReference>
<feature type="domain" description="Acylphosphatase-like" evidence="6">
    <location>
        <begin position="3"/>
        <end position="89"/>
    </location>
</feature>
<comment type="similarity">
    <text evidence="1 5">Belongs to the acylphosphatase family.</text>
</comment>
<comment type="caution">
    <text evidence="7">The sequence shown here is derived from an EMBL/GenBank/DDBJ whole genome shotgun (WGS) entry which is preliminary data.</text>
</comment>
<evidence type="ECO:0000256" key="3">
    <source>
        <dbReference type="ARBA" id="ARBA00047645"/>
    </source>
</evidence>
<dbReference type="PRINTS" id="PR00112">
    <property type="entry name" value="ACYLPHPHTASE"/>
</dbReference>
<evidence type="ECO:0000256" key="2">
    <source>
        <dbReference type="ARBA" id="ARBA00012150"/>
    </source>
</evidence>
<dbReference type="InterPro" id="IPR036046">
    <property type="entry name" value="Acylphosphatase-like_dom_sf"/>
</dbReference>
<dbReference type="PROSITE" id="PS00151">
    <property type="entry name" value="ACYLPHOSPHATASE_2"/>
    <property type="match status" value="1"/>
</dbReference>
<evidence type="ECO:0000313" key="7">
    <source>
        <dbReference type="EMBL" id="OGZ34491.1"/>
    </source>
</evidence>
<dbReference type="PROSITE" id="PS51160">
    <property type="entry name" value="ACYLPHOSPHATASE_3"/>
    <property type="match status" value="1"/>
</dbReference>
<dbReference type="InterPro" id="IPR020456">
    <property type="entry name" value="Acylphosphatase"/>
</dbReference>
<dbReference type="Gene3D" id="3.30.70.100">
    <property type="match status" value="1"/>
</dbReference>